<evidence type="ECO:0000256" key="1">
    <source>
        <dbReference type="ARBA" id="ARBA00012513"/>
    </source>
</evidence>
<comment type="catalytic activity">
    <reaction evidence="8">
        <text>L-seryl-[protein] + ATP = O-phospho-L-seryl-[protein] + ADP + H(+)</text>
        <dbReference type="Rhea" id="RHEA:17989"/>
        <dbReference type="Rhea" id="RHEA-COMP:9863"/>
        <dbReference type="Rhea" id="RHEA-COMP:11604"/>
        <dbReference type="ChEBI" id="CHEBI:15378"/>
        <dbReference type="ChEBI" id="CHEBI:29999"/>
        <dbReference type="ChEBI" id="CHEBI:30616"/>
        <dbReference type="ChEBI" id="CHEBI:83421"/>
        <dbReference type="ChEBI" id="CHEBI:456216"/>
        <dbReference type="EC" id="2.7.11.1"/>
    </reaction>
</comment>
<dbReference type="EC" id="2.7.11.1" evidence="1"/>
<dbReference type="InterPro" id="IPR011009">
    <property type="entry name" value="Kinase-like_dom_sf"/>
</dbReference>
<keyword evidence="6" id="KW-0067">ATP-binding</keyword>
<sequence length="375" mass="42369">MRHGCDVDLRSVGYEHVTFLAEGSLGRLHIVKSTDDEVALWVAKLVDLTLLREPSEATQALLEAELLRRLRHPNIVEYANSFILDDFLVIIMEYCTGGDLHSYLQKKRDRDEEVPERQVFEWVRDICAGLRFMHCNNVLHCDVKSSNVFLDGKMTAKIGDLGIAKEIRRGARALSPLRCPRGTPVYMSPEMCQKEALTERSDCWAVGCIVYEICNLHHAFASNLHPADNDSVLSNNSGATAAFLPGVTNRSDLSLACKKMLKNIKGDLKRIKKSNVGNFDSRALKHLEPQQKHLSYWSKNSVSFPQVLPDRYCPLLNYMVCAMLEPQPSDRPTLTEVIQLAEAALVEHRSICEHHCDVDDDLDSIPEERTPESDR</sequence>
<dbReference type="EMBL" id="AFNH02000917">
    <property type="protein sequence ID" value="EZG52440.1"/>
    <property type="molecule type" value="Genomic_DNA"/>
</dbReference>
<gene>
    <name evidence="10" type="ORF">GNI_122860</name>
</gene>
<dbReference type="PANTHER" id="PTHR44899:SF3">
    <property type="entry name" value="SERINE_THREONINE-PROTEIN KINASE NEK1"/>
    <property type="match status" value="1"/>
</dbReference>
<comment type="caution">
    <text evidence="10">The sequence shown here is derived from an EMBL/GenBank/DDBJ whole genome shotgun (WGS) entry which is preliminary data.</text>
</comment>
<feature type="domain" description="Protein kinase" evidence="9">
    <location>
        <begin position="14"/>
        <end position="351"/>
    </location>
</feature>
<dbReference type="eggNOG" id="KOG0589">
    <property type="taxonomic scope" value="Eukaryota"/>
</dbReference>
<dbReference type="AlphaFoldDB" id="A0A023B2W0"/>
<evidence type="ECO:0000256" key="2">
    <source>
        <dbReference type="ARBA" id="ARBA00022527"/>
    </source>
</evidence>
<name>A0A023B2W0_GRENI</name>
<dbReference type="Pfam" id="PF00069">
    <property type="entry name" value="Pkinase"/>
    <property type="match status" value="1"/>
</dbReference>
<keyword evidence="3" id="KW-0808">Transferase</keyword>
<evidence type="ECO:0000259" key="9">
    <source>
        <dbReference type="PROSITE" id="PS50011"/>
    </source>
</evidence>
<dbReference type="Gene3D" id="1.10.510.10">
    <property type="entry name" value="Transferase(Phosphotransferase) domain 1"/>
    <property type="match status" value="1"/>
</dbReference>
<dbReference type="SUPFAM" id="SSF56112">
    <property type="entry name" value="Protein kinase-like (PK-like)"/>
    <property type="match status" value="1"/>
</dbReference>
<evidence type="ECO:0000256" key="7">
    <source>
        <dbReference type="ARBA" id="ARBA00047899"/>
    </source>
</evidence>
<comment type="catalytic activity">
    <reaction evidence="7">
        <text>L-threonyl-[protein] + ATP = O-phospho-L-threonyl-[protein] + ADP + H(+)</text>
        <dbReference type="Rhea" id="RHEA:46608"/>
        <dbReference type="Rhea" id="RHEA-COMP:11060"/>
        <dbReference type="Rhea" id="RHEA-COMP:11605"/>
        <dbReference type="ChEBI" id="CHEBI:15378"/>
        <dbReference type="ChEBI" id="CHEBI:30013"/>
        <dbReference type="ChEBI" id="CHEBI:30616"/>
        <dbReference type="ChEBI" id="CHEBI:61977"/>
        <dbReference type="ChEBI" id="CHEBI:456216"/>
        <dbReference type="EC" id="2.7.11.1"/>
    </reaction>
</comment>
<keyword evidence="5 10" id="KW-0418">Kinase</keyword>
<keyword evidence="4" id="KW-0547">Nucleotide-binding</keyword>
<dbReference type="PROSITE" id="PS00108">
    <property type="entry name" value="PROTEIN_KINASE_ST"/>
    <property type="match status" value="1"/>
</dbReference>
<evidence type="ECO:0000313" key="10">
    <source>
        <dbReference type="EMBL" id="EZG52440.1"/>
    </source>
</evidence>
<dbReference type="GeneID" id="22914317"/>
<dbReference type="SMART" id="SM00220">
    <property type="entry name" value="S_TKc"/>
    <property type="match status" value="1"/>
</dbReference>
<organism evidence="10 11">
    <name type="scientific">Gregarina niphandrodes</name>
    <name type="common">Septate eugregarine</name>
    <dbReference type="NCBI Taxonomy" id="110365"/>
    <lineage>
        <taxon>Eukaryota</taxon>
        <taxon>Sar</taxon>
        <taxon>Alveolata</taxon>
        <taxon>Apicomplexa</taxon>
        <taxon>Conoidasida</taxon>
        <taxon>Gregarinasina</taxon>
        <taxon>Eugregarinorida</taxon>
        <taxon>Gregarinidae</taxon>
        <taxon>Gregarina</taxon>
    </lineage>
</organism>
<evidence type="ECO:0000256" key="6">
    <source>
        <dbReference type="ARBA" id="ARBA00022840"/>
    </source>
</evidence>
<accession>A0A023B2W0</accession>
<evidence type="ECO:0000256" key="4">
    <source>
        <dbReference type="ARBA" id="ARBA00022741"/>
    </source>
</evidence>
<evidence type="ECO:0000256" key="8">
    <source>
        <dbReference type="ARBA" id="ARBA00048679"/>
    </source>
</evidence>
<evidence type="ECO:0000256" key="3">
    <source>
        <dbReference type="ARBA" id="ARBA00022679"/>
    </source>
</evidence>
<dbReference type="InterPro" id="IPR008271">
    <property type="entry name" value="Ser/Thr_kinase_AS"/>
</dbReference>
<dbReference type="PROSITE" id="PS50011">
    <property type="entry name" value="PROTEIN_KINASE_DOM"/>
    <property type="match status" value="1"/>
</dbReference>
<dbReference type="GO" id="GO:0004674">
    <property type="term" value="F:protein serine/threonine kinase activity"/>
    <property type="evidence" value="ECO:0007669"/>
    <property type="project" value="UniProtKB-KW"/>
</dbReference>
<dbReference type="InterPro" id="IPR000719">
    <property type="entry name" value="Prot_kinase_dom"/>
</dbReference>
<dbReference type="Gene3D" id="3.30.200.20">
    <property type="entry name" value="Phosphorylase Kinase, domain 1"/>
    <property type="match status" value="1"/>
</dbReference>
<keyword evidence="11" id="KW-1185">Reference proteome</keyword>
<reference evidence="10" key="1">
    <citation type="submission" date="2013-12" db="EMBL/GenBank/DDBJ databases">
        <authorList>
            <person name="Omoto C.K."/>
            <person name="Sibley D."/>
            <person name="Venepally P."/>
            <person name="Hadjithomas M."/>
            <person name="Karamycheva S."/>
            <person name="Brunk B."/>
            <person name="Roos D."/>
            <person name="Caler E."/>
            <person name="Lorenzi H."/>
        </authorList>
    </citation>
    <scope>NUCLEOTIDE SEQUENCE</scope>
</reference>
<evidence type="ECO:0000313" key="11">
    <source>
        <dbReference type="Proteomes" id="UP000019763"/>
    </source>
</evidence>
<dbReference type="PANTHER" id="PTHR44899">
    <property type="entry name" value="CAMK FAMILY PROTEIN KINASE"/>
    <property type="match status" value="1"/>
</dbReference>
<dbReference type="OrthoDB" id="248923at2759"/>
<dbReference type="RefSeq" id="XP_011131896.1">
    <property type="nucleotide sequence ID" value="XM_011133594.1"/>
</dbReference>
<proteinExistence type="predicted"/>
<protein>
    <recommendedName>
        <fullName evidence="1">non-specific serine/threonine protein kinase</fullName>
        <ecNumber evidence="1">2.7.11.1</ecNumber>
    </recommendedName>
</protein>
<dbReference type="GO" id="GO:0005524">
    <property type="term" value="F:ATP binding"/>
    <property type="evidence" value="ECO:0007669"/>
    <property type="project" value="UniProtKB-KW"/>
</dbReference>
<dbReference type="VEuPathDB" id="CryptoDB:GNI_122860"/>
<keyword evidence="2" id="KW-0723">Serine/threonine-protein kinase</keyword>
<dbReference type="InterPro" id="IPR051131">
    <property type="entry name" value="NEK_Ser/Thr_kinase_NIMA"/>
</dbReference>
<dbReference type="Proteomes" id="UP000019763">
    <property type="component" value="Unassembled WGS sequence"/>
</dbReference>
<evidence type="ECO:0000256" key="5">
    <source>
        <dbReference type="ARBA" id="ARBA00022777"/>
    </source>
</evidence>